<gene>
    <name evidence="2" type="ORF">M5X12_05330</name>
</gene>
<dbReference type="Pfam" id="PF00583">
    <property type="entry name" value="Acetyltransf_1"/>
    <property type="match status" value="1"/>
</dbReference>
<protein>
    <submittedName>
        <fullName evidence="2">GNAT family N-acetyltransferase</fullName>
    </submittedName>
</protein>
<evidence type="ECO:0000259" key="1">
    <source>
        <dbReference type="PROSITE" id="PS51186"/>
    </source>
</evidence>
<dbReference type="PANTHER" id="PTHR43233:SF1">
    <property type="entry name" value="FAMILY N-ACETYLTRANSFERASE, PUTATIVE (AFU_ORTHOLOGUE AFUA_6G03350)-RELATED"/>
    <property type="match status" value="1"/>
</dbReference>
<dbReference type="EMBL" id="JAMDNP010000006">
    <property type="protein sequence ID" value="MCY9759999.1"/>
    <property type="molecule type" value="Genomic_DNA"/>
</dbReference>
<dbReference type="InterPro" id="IPR000182">
    <property type="entry name" value="GNAT_dom"/>
</dbReference>
<feature type="domain" description="N-acetyltransferase" evidence="1">
    <location>
        <begin position="10"/>
        <end position="143"/>
    </location>
</feature>
<reference evidence="2 3" key="1">
    <citation type="submission" date="2022-05" db="EMBL/GenBank/DDBJ databases">
        <title>Genome Sequencing of Bee-Associated Microbes.</title>
        <authorList>
            <person name="Dunlap C."/>
        </authorList>
    </citation>
    <scope>NUCLEOTIDE SEQUENCE [LARGE SCALE GENOMIC DNA]</scope>
    <source>
        <strain evidence="2 3">NRRL B-04010</strain>
    </source>
</reference>
<organism evidence="2 3">
    <name type="scientific">Paenibacillus alvei</name>
    <name type="common">Bacillus alvei</name>
    <dbReference type="NCBI Taxonomy" id="44250"/>
    <lineage>
        <taxon>Bacteria</taxon>
        <taxon>Bacillati</taxon>
        <taxon>Bacillota</taxon>
        <taxon>Bacilli</taxon>
        <taxon>Bacillales</taxon>
        <taxon>Paenibacillaceae</taxon>
        <taxon>Paenibacillus</taxon>
    </lineage>
</organism>
<sequence length="143" mass="15781">MMDKESNEVAVIHEAPQPEEYCQLRMRAGLSPKSLDGARTGLHNSIFAVSLRQEGELIGMGRIIGDGGCFYQVVDIAVEPAYQGRGLGKVIMNEITSYLDQHAAKGAYVSLLADVPADQLYKQYGFDYTAPHSLGMYRRIPLE</sequence>
<comment type="caution">
    <text evidence="2">The sequence shown here is derived from an EMBL/GenBank/DDBJ whole genome shotgun (WGS) entry which is preliminary data.</text>
</comment>
<dbReference type="CDD" id="cd04301">
    <property type="entry name" value="NAT_SF"/>
    <property type="match status" value="1"/>
</dbReference>
<name>A0ABT4GU73_PAEAL</name>
<evidence type="ECO:0000313" key="3">
    <source>
        <dbReference type="Proteomes" id="UP001527181"/>
    </source>
</evidence>
<dbReference type="PROSITE" id="PS51186">
    <property type="entry name" value="GNAT"/>
    <property type="match status" value="1"/>
</dbReference>
<dbReference type="SUPFAM" id="SSF55729">
    <property type="entry name" value="Acyl-CoA N-acyltransferases (Nat)"/>
    <property type="match status" value="1"/>
</dbReference>
<dbReference type="Gene3D" id="3.40.630.30">
    <property type="match status" value="1"/>
</dbReference>
<dbReference type="PANTHER" id="PTHR43233">
    <property type="entry name" value="FAMILY N-ACETYLTRANSFERASE, PUTATIVE (AFU_ORTHOLOGUE AFUA_6G03350)-RELATED"/>
    <property type="match status" value="1"/>
</dbReference>
<keyword evidence="3" id="KW-1185">Reference proteome</keyword>
<dbReference type="Proteomes" id="UP001527181">
    <property type="component" value="Unassembled WGS sequence"/>
</dbReference>
<evidence type="ECO:0000313" key="2">
    <source>
        <dbReference type="EMBL" id="MCY9759999.1"/>
    </source>
</evidence>
<proteinExistence type="predicted"/>
<dbReference type="InterPro" id="IPR016181">
    <property type="entry name" value="Acyl_CoA_acyltransferase"/>
</dbReference>
<accession>A0ABT4GU73</accession>
<dbReference type="InterPro" id="IPR053144">
    <property type="entry name" value="Acetyltransferase_Butenolide"/>
</dbReference>